<evidence type="ECO:0000313" key="3">
    <source>
        <dbReference type="Proteomes" id="UP000299102"/>
    </source>
</evidence>
<sequence>MGCRNEWKGAVSLFSGRVGSAQYDWVKSDYESSQLLTGNGCFRRQLHDLVLNEMSECLWGPMYEDMHHVLWSFPLYDDIRLRVLSGLGVLHIGLVYYEDLVGTGANFRRFSEFARAWQGLHDKLHFYPTLNIPHIRQQCSSTDSPIRLGTTTDRCLYLPKHSHISTVAAGNGNESRRAAARHGRNAIGRRNSVKRVIYGLPNYSHHRGRPPTHADNTGCCKPSRRHVDSA</sequence>
<feature type="region of interest" description="Disordered" evidence="1">
    <location>
        <begin position="201"/>
        <end position="230"/>
    </location>
</feature>
<gene>
    <name evidence="2" type="ORF">EVAR_47488_1</name>
</gene>
<dbReference type="OrthoDB" id="7382669at2759"/>
<accession>A0A4C1XCD4</accession>
<evidence type="ECO:0000313" key="2">
    <source>
        <dbReference type="EMBL" id="GBP60750.1"/>
    </source>
</evidence>
<name>A0A4C1XCD4_EUMVA</name>
<keyword evidence="3" id="KW-1185">Reference proteome</keyword>
<reference evidence="2 3" key="1">
    <citation type="journal article" date="2019" name="Commun. Biol.">
        <title>The bagworm genome reveals a unique fibroin gene that provides high tensile strength.</title>
        <authorList>
            <person name="Kono N."/>
            <person name="Nakamura H."/>
            <person name="Ohtoshi R."/>
            <person name="Tomita M."/>
            <person name="Numata K."/>
            <person name="Arakawa K."/>
        </authorList>
    </citation>
    <scope>NUCLEOTIDE SEQUENCE [LARGE SCALE GENOMIC DNA]</scope>
</reference>
<comment type="caution">
    <text evidence="2">The sequence shown here is derived from an EMBL/GenBank/DDBJ whole genome shotgun (WGS) entry which is preliminary data.</text>
</comment>
<organism evidence="2 3">
    <name type="scientific">Eumeta variegata</name>
    <name type="common">Bagworm moth</name>
    <name type="synonym">Eumeta japonica</name>
    <dbReference type="NCBI Taxonomy" id="151549"/>
    <lineage>
        <taxon>Eukaryota</taxon>
        <taxon>Metazoa</taxon>
        <taxon>Ecdysozoa</taxon>
        <taxon>Arthropoda</taxon>
        <taxon>Hexapoda</taxon>
        <taxon>Insecta</taxon>
        <taxon>Pterygota</taxon>
        <taxon>Neoptera</taxon>
        <taxon>Endopterygota</taxon>
        <taxon>Lepidoptera</taxon>
        <taxon>Glossata</taxon>
        <taxon>Ditrysia</taxon>
        <taxon>Tineoidea</taxon>
        <taxon>Psychidae</taxon>
        <taxon>Oiketicinae</taxon>
        <taxon>Eumeta</taxon>
    </lineage>
</organism>
<evidence type="ECO:0000256" key="1">
    <source>
        <dbReference type="SAM" id="MobiDB-lite"/>
    </source>
</evidence>
<protein>
    <submittedName>
        <fullName evidence="2">115 kDa protein in type-1 retrotransposable element R1DM</fullName>
    </submittedName>
</protein>
<dbReference type="Proteomes" id="UP000299102">
    <property type="component" value="Unassembled WGS sequence"/>
</dbReference>
<dbReference type="EMBL" id="BGZK01000794">
    <property type="protein sequence ID" value="GBP60750.1"/>
    <property type="molecule type" value="Genomic_DNA"/>
</dbReference>
<dbReference type="AlphaFoldDB" id="A0A4C1XCD4"/>
<proteinExistence type="predicted"/>